<comment type="caution">
    <text evidence="3">The sequence shown here is derived from an EMBL/GenBank/DDBJ whole genome shotgun (WGS) entry which is preliminary data.</text>
</comment>
<evidence type="ECO:0000313" key="4">
    <source>
        <dbReference type="Proteomes" id="UP001151699"/>
    </source>
</evidence>
<dbReference type="InterPro" id="IPR036508">
    <property type="entry name" value="Chitin-bd_dom_sf"/>
</dbReference>
<name>A0A9Q0N6T6_9DIPT</name>
<keyword evidence="4" id="KW-1185">Reference proteome</keyword>
<keyword evidence="1" id="KW-0732">Signal</keyword>
<feature type="signal peptide" evidence="1">
    <location>
        <begin position="1"/>
        <end position="19"/>
    </location>
</feature>
<feature type="chain" id="PRO_5040433156" description="Chitin-binding type-2 domain-containing protein" evidence="1">
    <location>
        <begin position="20"/>
        <end position="76"/>
    </location>
</feature>
<evidence type="ECO:0000313" key="3">
    <source>
        <dbReference type="EMBL" id="KAJ6644539.1"/>
    </source>
</evidence>
<evidence type="ECO:0000256" key="1">
    <source>
        <dbReference type="SAM" id="SignalP"/>
    </source>
</evidence>
<sequence length="76" mass="8558">MKTLFLLTIFLLFVAATIAATCEETAPGFQFSDPDDCRAYFLCVDEYSPPVRQVCPPGTHFYVGRQMCVQPEECDL</sequence>
<proteinExistence type="predicted"/>
<dbReference type="AlphaFoldDB" id="A0A9Q0N6T6"/>
<feature type="domain" description="Chitin-binding type-2" evidence="2">
    <location>
        <begin position="19"/>
        <end position="76"/>
    </location>
</feature>
<dbReference type="GO" id="GO:0005576">
    <property type="term" value="C:extracellular region"/>
    <property type="evidence" value="ECO:0007669"/>
    <property type="project" value="InterPro"/>
</dbReference>
<dbReference type="SUPFAM" id="SSF57625">
    <property type="entry name" value="Invertebrate chitin-binding proteins"/>
    <property type="match status" value="1"/>
</dbReference>
<dbReference type="Proteomes" id="UP001151699">
    <property type="component" value="Chromosome B"/>
</dbReference>
<dbReference type="EMBL" id="WJQU01000002">
    <property type="protein sequence ID" value="KAJ6644539.1"/>
    <property type="molecule type" value="Genomic_DNA"/>
</dbReference>
<evidence type="ECO:0000259" key="2">
    <source>
        <dbReference type="PROSITE" id="PS50940"/>
    </source>
</evidence>
<protein>
    <recommendedName>
        <fullName evidence="2">Chitin-binding type-2 domain-containing protein</fullName>
    </recommendedName>
</protein>
<organism evidence="3 4">
    <name type="scientific">Pseudolycoriella hygida</name>
    <dbReference type="NCBI Taxonomy" id="35572"/>
    <lineage>
        <taxon>Eukaryota</taxon>
        <taxon>Metazoa</taxon>
        <taxon>Ecdysozoa</taxon>
        <taxon>Arthropoda</taxon>
        <taxon>Hexapoda</taxon>
        <taxon>Insecta</taxon>
        <taxon>Pterygota</taxon>
        <taxon>Neoptera</taxon>
        <taxon>Endopterygota</taxon>
        <taxon>Diptera</taxon>
        <taxon>Nematocera</taxon>
        <taxon>Sciaroidea</taxon>
        <taxon>Sciaridae</taxon>
        <taxon>Pseudolycoriella</taxon>
    </lineage>
</organism>
<dbReference type="PROSITE" id="PS50940">
    <property type="entry name" value="CHIT_BIND_II"/>
    <property type="match status" value="1"/>
</dbReference>
<dbReference type="Pfam" id="PF01607">
    <property type="entry name" value="CBM_14"/>
    <property type="match status" value="1"/>
</dbReference>
<dbReference type="Gene3D" id="2.170.140.10">
    <property type="entry name" value="Chitin binding domain"/>
    <property type="match status" value="1"/>
</dbReference>
<gene>
    <name evidence="3" type="ORF">Bhyg_09508</name>
</gene>
<dbReference type="InterPro" id="IPR002557">
    <property type="entry name" value="Chitin-bd_dom"/>
</dbReference>
<dbReference type="SMART" id="SM00494">
    <property type="entry name" value="ChtBD2"/>
    <property type="match status" value="1"/>
</dbReference>
<dbReference type="GO" id="GO:0008061">
    <property type="term" value="F:chitin binding"/>
    <property type="evidence" value="ECO:0007669"/>
    <property type="project" value="InterPro"/>
</dbReference>
<accession>A0A9Q0N6T6</accession>
<reference evidence="3" key="1">
    <citation type="submission" date="2022-07" db="EMBL/GenBank/DDBJ databases">
        <authorList>
            <person name="Trinca V."/>
            <person name="Uliana J.V.C."/>
            <person name="Torres T.T."/>
            <person name="Ward R.J."/>
            <person name="Monesi N."/>
        </authorList>
    </citation>
    <scope>NUCLEOTIDE SEQUENCE</scope>
    <source>
        <strain evidence="3">HSMRA1968</strain>
        <tissue evidence="3">Whole embryos</tissue>
    </source>
</reference>